<dbReference type="EMBL" id="ANMG01000104">
    <property type="protein sequence ID" value="EMD22135.1"/>
    <property type="molecule type" value="Genomic_DNA"/>
</dbReference>
<reference evidence="1 2" key="1">
    <citation type="submission" date="2012-10" db="EMBL/GenBank/DDBJ databases">
        <title>Genome assembly of Amycolatopsis azurea DSM 43854.</title>
        <authorList>
            <person name="Khatri I."/>
            <person name="Kaur I."/>
            <person name="Subramanian S."/>
            <person name="Mayilraj S."/>
        </authorList>
    </citation>
    <scope>NUCLEOTIDE SEQUENCE [LARGE SCALE GENOMIC DNA]</scope>
    <source>
        <strain evidence="1 2">DSM 43854</strain>
    </source>
</reference>
<dbReference type="PATRIC" id="fig|1238180.3.peg.8099"/>
<accession>M2PRG7</accession>
<protein>
    <submittedName>
        <fullName evidence="1">Uncharacterized protein</fullName>
    </submittedName>
</protein>
<name>M2PRG7_9PSEU</name>
<evidence type="ECO:0000313" key="1">
    <source>
        <dbReference type="EMBL" id="EMD22135.1"/>
    </source>
</evidence>
<proteinExistence type="predicted"/>
<evidence type="ECO:0000313" key="2">
    <source>
        <dbReference type="Proteomes" id="UP000014137"/>
    </source>
</evidence>
<sequence length="74" mass="8079">MKAPLLAPGSVKDPFMYLDRREGLLEGPRVREGLLHYLEGRQGGLHGLTHLSTSREAIARDPCYRPRLPAGAGG</sequence>
<organism evidence="1 2">
    <name type="scientific">Amycolatopsis azurea DSM 43854</name>
    <dbReference type="NCBI Taxonomy" id="1238180"/>
    <lineage>
        <taxon>Bacteria</taxon>
        <taxon>Bacillati</taxon>
        <taxon>Actinomycetota</taxon>
        <taxon>Actinomycetes</taxon>
        <taxon>Pseudonocardiales</taxon>
        <taxon>Pseudonocardiaceae</taxon>
        <taxon>Amycolatopsis</taxon>
    </lineage>
</organism>
<dbReference type="AlphaFoldDB" id="M2PRG7"/>
<dbReference type="Proteomes" id="UP000014137">
    <property type="component" value="Unassembled WGS sequence"/>
</dbReference>
<gene>
    <name evidence="1" type="ORF">C791_0368</name>
</gene>
<comment type="caution">
    <text evidence="1">The sequence shown here is derived from an EMBL/GenBank/DDBJ whole genome shotgun (WGS) entry which is preliminary data.</text>
</comment>